<feature type="coiled-coil region" evidence="6">
    <location>
        <begin position="271"/>
        <end position="298"/>
    </location>
</feature>
<keyword evidence="3" id="KW-0862">Zinc</keyword>
<evidence type="ECO:0000259" key="8">
    <source>
        <dbReference type="PROSITE" id="PS50950"/>
    </source>
</evidence>
<keyword evidence="6" id="KW-0175">Coiled coil</keyword>
<dbReference type="GO" id="GO:0008270">
    <property type="term" value="F:zinc ion binding"/>
    <property type="evidence" value="ECO:0007669"/>
    <property type="project" value="UniProtKB-KW"/>
</dbReference>
<dbReference type="PROSITE" id="PS50950">
    <property type="entry name" value="ZF_THAP"/>
    <property type="match status" value="1"/>
</dbReference>
<reference evidence="9" key="1">
    <citation type="submission" date="2022-01" db="EMBL/GenBank/DDBJ databases">
        <authorList>
            <person name="King R."/>
        </authorList>
    </citation>
    <scope>NUCLEOTIDE SEQUENCE</scope>
</reference>
<keyword evidence="10" id="KW-1185">Reference proteome</keyword>
<keyword evidence="1" id="KW-0479">Metal-binding</keyword>
<keyword evidence="4 5" id="KW-0238">DNA-binding</keyword>
<dbReference type="Proteomes" id="UP001153709">
    <property type="component" value="Chromosome 1"/>
</dbReference>
<gene>
    <name evidence="9" type="ORF">DIABBA_LOCUS1225</name>
</gene>
<feature type="region of interest" description="Disordered" evidence="7">
    <location>
        <begin position="196"/>
        <end position="223"/>
    </location>
</feature>
<dbReference type="Pfam" id="PF05485">
    <property type="entry name" value="THAP"/>
    <property type="match status" value="1"/>
</dbReference>
<dbReference type="OrthoDB" id="7683421at2759"/>
<evidence type="ECO:0000313" key="9">
    <source>
        <dbReference type="EMBL" id="CAG9827201.1"/>
    </source>
</evidence>
<dbReference type="PANTHER" id="PTHR46600">
    <property type="entry name" value="THAP DOMAIN-CONTAINING"/>
    <property type="match status" value="1"/>
</dbReference>
<dbReference type="EMBL" id="OU898276">
    <property type="protein sequence ID" value="CAG9827201.1"/>
    <property type="molecule type" value="Genomic_DNA"/>
</dbReference>
<evidence type="ECO:0000256" key="7">
    <source>
        <dbReference type="SAM" id="MobiDB-lite"/>
    </source>
</evidence>
<dbReference type="InterPro" id="IPR038441">
    <property type="entry name" value="THAP_Znf_sf"/>
</dbReference>
<dbReference type="InterPro" id="IPR026516">
    <property type="entry name" value="THAP1/10"/>
</dbReference>
<dbReference type="InterPro" id="IPR006612">
    <property type="entry name" value="THAP_Znf"/>
</dbReference>
<evidence type="ECO:0000256" key="6">
    <source>
        <dbReference type="SAM" id="Coils"/>
    </source>
</evidence>
<accession>A0A9N9X9H5</accession>
<name>A0A9N9X9H5_DIABA</name>
<feature type="compositionally biased region" description="Polar residues" evidence="7">
    <location>
        <begin position="202"/>
        <end position="223"/>
    </location>
</feature>
<dbReference type="PANTHER" id="PTHR46600:SF11">
    <property type="entry name" value="THAP DOMAIN-CONTAINING PROTEIN 10"/>
    <property type="match status" value="1"/>
</dbReference>
<evidence type="ECO:0000256" key="1">
    <source>
        <dbReference type="ARBA" id="ARBA00022723"/>
    </source>
</evidence>
<dbReference type="SMART" id="SM00980">
    <property type="entry name" value="THAP"/>
    <property type="match status" value="1"/>
</dbReference>
<evidence type="ECO:0000256" key="5">
    <source>
        <dbReference type="PROSITE-ProRule" id="PRU00309"/>
    </source>
</evidence>
<dbReference type="SMART" id="SM00692">
    <property type="entry name" value="DM3"/>
    <property type="match status" value="1"/>
</dbReference>
<proteinExistence type="predicted"/>
<sequence>MMNSSKSKVHYCCVCRKNSRDHNNLNLSFFRFPKDENRFAEWKKIVQCEKLAMYSAQYCYEHFRICSLHFEEPAFAGMLKSRLKKNAKPSIHLVRLNIPVQGTPVEKLQRFASTPESLTYRIEGTSVVEELQAVASTSAESMMYSIEETSAVEELQAIASTSGESMPHSIEDEILDISEVIEVSENCNGAGDGNILPAGPSNVAQNPEVLQSSEPSSTNICNSRSRREPVYFGDFKLSDLNNMQYRRKFWKIAHETVYKYIKVNKCNQYKISKQRKRIKSLNSLLDKLLKEKNISEAQSLVLKEEI</sequence>
<dbReference type="SUPFAM" id="SSF57716">
    <property type="entry name" value="Glucocorticoid receptor-like (DNA-binding domain)"/>
    <property type="match status" value="1"/>
</dbReference>
<evidence type="ECO:0000256" key="4">
    <source>
        <dbReference type="ARBA" id="ARBA00023125"/>
    </source>
</evidence>
<keyword evidence="2 5" id="KW-0863">Zinc-finger</keyword>
<dbReference type="AlphaFoldDB" id="A0A9N9X9H5"/>
<evidence type="ECO:0000256" key="3">
    <source>
        <dbReference type="ARBA" id="ARBA00022833"/>
    </source>
</evidence>
<protein>
    <recommendedName>
        <fullName evidence="8">THAP-type domain-containing protein</fullName>
    </recommendedName>
</protein>
<dbReference type="GO" id="GO:0043565">
    <property type="term" value="F:sequence-specific DNA binding"/>
    <property type="evidence" value="ECO:0007669"/>
    <property type="project" value="InterPro"/>
</dbReference>
<evidence type="ECO:0000256" key="2">
    <source>
        <dbReference type="ARBA" id="ARBA00022771"/>
    </source>
</evidence>
<feature type="domain" description="THAP-type" evidence="8">
    <location>
        <begin position="2"/>
        <end position="92"/>
    </location>
</feature>
<evidence type="ECO:0000313" key="10">
    <source>
        <dbReference type="Proteomes" id="UP001153709"/>
    </source>
</evidence>
<dbReference type="Gene3D" id="6.20.210.20">
    <property type="entry name" value="THAP domain"/>
    <property type="match status" value="1"/>
</dbReference>
<organism evidence="9 10">
    <name type="scientific">Diabrotica balteata</name>
    <name type="common">Banded cucumber beetle</name>
    <dbReference type="NCBI Taxonomy" id="107213"/>
    <lineage>
        <taxon>Eukaryota</taxon>
        <taxon>Metazoa</taxon>
        <taxon>Ecdysozoa</taxon>
        <taxon>Arthropoda</taxon>
        <taxon>Hexapoda</taxon>
        <taxon>Insecta</taxon>
        <taxon>Pterygota</taxon>
        <taxon>Neoptera</taxon>
        <taxon>Endopterygota</taxon>
        <taxon>Coleoptera</taxon>
        <taxon>Polyphaga</taxon>
        <taxon>Cucujiformia</taxon>
        <taxon>Chrysomeloidea</taxon>
        <taxon>Chrysomelidae</taxon>
        <taxon>Galerucinae</taxon>
        <taxon>Diabroticina</taxon>
        <taxon>Diabroticites</taxon>
        <taxon>Diabrotica</taxon>
    </lineage>
</organism>